<reference evidence="14" key="1">
    <citation type="submission" date="2025-08" db="UniProtKB">
        <authorList>
            <consortium name="RefSeq"/>
        </authorList>
    </citation>
    <scope>IDENTIFICATION</scope>
</reference>
<keyword evidence="6" id="KW-0007">Acetylation</keyword>
<dbReference type="PANTHER" id="PTHR19134">
    <property type="entry name" value="RECEPTOR-TYPE TYROSINE-PROTEIN PHOSPHATASE"/>
    <property type="match status" value="1"/>
</dbReference>
<dbReference type="Gene3D" id="3.90.190.10">
    <property type="entry name" value="Protein tyrosine phosphatase superfamily"/>
    <property type="match status" value="1"/>
</dbReference>
<dbReference type="CDD" id="cd00170">
    <property type="entry name" value="SEC14"/>
    <property type="match status" value="1"/>
</dbReference>
<dbReference type="AlphaFoldDB" id="A0A3Q0H7C9"/>
<dbReference type="Gene3D" id="3.40.525.10">
    <property type="entry name" value="CRAL-TRIO lipid binding domain"/>
    <property type="match status" value="1"/>
</dbReference>
<dbReference type="InterPro" id="IPR011074">
    <property type="entry name" value="CRAL/TRIO_N_dom"/>
</dbReference>
<evidence type="ECO:0000313" key="13">
    <source>
        <dbReference type="Proteomes" id="UP000189705"/>
    </source>
</evidence>
<dbReference type="FunFam" id="3.90.190.10:FF:000026">
    <property type="entry name" value="tyrosine-protein phosphatase non-receptor type 9"/>
    <property type="match status" value="1"/>
</dbReference>
<dbReference type="InterPro" id="IPR000242">
    <property type="entry name" value="PTP_cat"/>
</dbReference>
<evidence type="ECO:0000256" key="4">
    <source>
        <dbReference type="ARBA" id="ARBA00022801"/>
    </source>
</evidence>
<keyword evidence="4" id="KW-0378">Hydrolase</keyword>
<dbReference type="STRING" id="38654.A0A3Q0H7C9"/>
<dbReference type="SMART" id="SM01100">
    <property type="entry name" value="CRAL_TRIO_N"/>
    <property type="match status" value="1"/>
</dbReference>
<dbReference type="PRINTS" id="PR00700">
    <property type="entry name" value="PRTYPHPHTASE"/>
</dbReference>
<keyword evidence="3" id="KW-0963">Cytoplasm</keyword>
<evidence type="ECO:0000259" key="11">
    <source>
        <dbReference type="PROSITE" id="PS50056"/>
    </source>
</evidence>
<protein>
    <recommendedName>
        <fullName evidence="9">Tyrosine-protein phosphatase non-receptor type 9</fullName>
        <ecNumber evidence="2">3.1.3.48</ecNumber>
    </recommendedName>
</protein>
<dbReference type="Pfam" id="PF00102">
    <property type="entry name" value="Y_phosphatase"/>
    <property type="match status" value="1"/>
</dbReference>
<comment type="similarity">
    <text evidence="8">Belongs to the protein-tyrosine phosphatase family. Non-receptor class 3 subfamily.</text>
</comment>
<dbReference type="SUPFAM" id="SSF52087">
    <property type="entry name" value="CRAL/TRIO domain"/>
    <property type="match status" value="1"/>
</dbReference>
<dbReference type="InterPro" id="IPR000387">
    <property type="entry name" value="Tyr_Pase_dom"/>
</dbReference>
<dbReference type="InParanoid" id="A0A3Q0H7C9"/>
<evidence type="ECO:0000256" key="6">
    <source>
        <dbReference type="ARBA" id="ARBA00022990"/>
    </source>
</evidence>
<evidence type="ECO:0000256" key="2">
    <source>
        <dbReference type="ARBA" id="ARBA00013064"/>
    </source>
</evidence>
<dbReference type="SUPFAM" id="SSF52799">
    <property type="entry name" value="(Phosphotyrosine protein) phosphatases II"/>
    <property type="match status" value="1"/>
</dbReference>
<feature type="domain" description="Tyrosine specific protein phosphatases" evidence="11">
    <location>
        <begin position="546"/>
        <end position="630"/>
    </location>
</feature>
<dbReference type="PROSITE" id="PS00383">
    <property type="entry name" value="TYR_PHOSPHATASE_1"/>
    <property type="match status" value="1"/>
</dbReference>
<comment type="function">
    <text evidence="7">Protein-tyrosine phosphatase that could participate in the transfer of hydrophobic ligands or in functions of the Golgi apparatus.</text>
</comment>
<evidence type="ECO:0000256" key="9">
    <source>
        <dbReference type="ARBA" id="ARBA00069781"/>
    </source>
</evidence>
<evidence type="ECO:0000256" key="7">
    <source>
        <dbReference type="ARBA" id="ARBA00055430"/>
    </source>
</evidence>
<comment type="subcellular location">
    <subcellularLocation>
        <location evidence="1">Cytoplasm</location>
    </subcellularLocation>
</comment>
<dbReference type="EC" id="3.1.3.48" evidence="2"/>
<sequence>MLFNSCKNVGDVQVAARSSPLLGCLLGRVSLVASACLGNNRAVNLGSWQATKQFLEEINKWTGQYNVSPLSWNVAVKFLMARKFDVLRAIELFHSYRETRLKEGIVKLKPHEEPLRSELLSGKFTILSVRDPSGASIALFTAKLHHPNKSVQHVVLQALFYLLDRAVESFETQRNGLVFIYDMAGSQYTNFELDLSKKILNLLKGAFPARLKKVFIVGAPMWFRVPYSIISLLSWKNLCQVFLCQVELAASSLSSATNFRGFKNFQALPMPLSLHLQVQMVKMSELKEHLPRECLPEYLGGSLRLDPLSWNCRFLPQQNGHPDPLDELILVPLVSPKDNGSVHVPGPKSVTVQELMDHVNRKQKRGIYEEYEDIRRRSPAGTFICSLAPYNQEKNRYGDVPCLDQTRVKLTKQFSRPELTDYINASFMDGYKQRNAYIGTQGPLENTYCDFWRMVWEQNVLVIVMTTRLEEGNRKKCGQYWPLEKDFRVCYGTLTVTNLGVENLNHYKKTVLEIYNTENRERRLVSHFQYLSWPDYGVPSSAATLIDFLGAVKQQQRVAVSALGPRFKGHPGGPPIVVHCSAGIGRTGTFCALDICLSQLQDVGTLNVHQTVMRMRTQRAFSIQTPEQYYFCYTSIIEHAQREGLLPSNHTRTGQEKS</sequence>
<dbReference type="CTD" id="5780"/>
<dbReference type="SMART" id="SM00516">
    <property type="entry name" value="SEC14"/>
    <property type="match status" value="1"/>
</dbReference>
<dbReference type="PROSITE" id="PS50056">
    <property type="entry name" value="TYR_PHOSPHATASE_2"/>
    <property type="match status" value="1"/>
</dbReference>
<gene>
    <name evidence="14" type="primary">PTPN9</name>
</gene>
<dbReference type="GeneID" id="102377659"/>
<dbReference type="PROSITE" id="PS50055">
    <property type="entry name" value="TYR_PHOSPHATASE_PTP"/>
    <property type="match status" value="1"/>
</dbReference>
<evidence type="ECO:0000256" key="1">
    <source>
        <dbReference type="ARBA" id="ARBA00004496"/>
    </source>
</evidence>
<dbReference type="CDD" id="cd14543">
    <property type="entry name" value="PTPc-N9"/>
    <property type="match status" value="1"/>
</dbReference>
<dbReference type="InterPro" id="IPR016130">
    <property type="entry name" value="Tyr_Pase_AS"/>
</dbReference>
<keyword evidence="5" id="KW-0904">Protein phosphatase</keyword>
<evidence type="ECO:0000313" key="14">
    <source>
        <dbReference type="RefSeq" id="XP_025066338.1"/>
    </source>
</evidence>
<accession>A0A3Q0H7C9</accession>
<dbReference type="PROSITE" id="PS50191">
    <property type="entry name" value="CRAL_TRIO"/>
    <property type="match status" value="1"/>
</dbReference>
<dbReference type="InterPro" id="IPR001251">
    <property type="entry name" value="CRAL-TRIO_dom"/>
</dbReference>
<proteinExistence type="inferred from homology"/>
<dbReference type="InterPro" id="IPR003595">
    <property type="entry name" value="Tyr_Pase_cat"/>
</dbReference>
<dbReference type="SUPFAM" id="SSF46938">
    <property type="entry name" value="CRAL/TRIO N-terminal domain"/>
    <property type="match status" value="1"/>
</dbReference>
<dbReference type="GO" id="GO:0004725">
    <property type="term" value="F:protein tyrosine phosphatase activity"/>
    <property type="evidence" value="ECO:0007669"/>
    <property type="project" value="UniProtKB-EC"/>
</dbReference>
<dbReference type="SMART" id="SM00404">
    <property type="entry name" value="PTPc_motif"/>
    <property type="match status" value="1"/>
</dbReference>
<dbReference type="PANTHER" id="PTHR19134:SF285">
    <property type="entry name" value="TYROSINE-PROTEIN PHOSPHATASE NON-RECEPTOR TYPE 9"/>
    <property type="match status" value="1"/>
</dbReference>
<feature type="domain" description="Tyrosine-protein phosphatase" evidence="10">
    <location>
        <begin position="367"/>
        <end position="639"/>
    </location>
</feature>
<evidence type="ECO:0000256" key="5">
    <source>
        <dbReference type="ARBA" id="ARBA00022912"/>
    </source>
</evidence>
<dbReference type="InterPro" id="IPR050348">
    <property type="entry name" value="Protein-Tyr_Phosphatase"/>
</dbReference>
<dbReference type="Pfam" id="PF00650">
    <property type="entry name" value="CRAL_TRIO"/>
    <property type="match status" value="1"/>
</dbReference>
<dbReference type="GO" id="GO:0005737">
    <property type="term" value="C:cytoplasm"/>
    <property type="evidence" value="ECO:0007669"/>
    <property type="project" value="UniProtKB-SubCell"/>
</dbReference>
<organism evidence="13 14">
    <name type="scientific">Alligator sinensis</name>
    <name type="common">Chinese alligator</name>
    <dbReference type="NCBI Taxonomy" id="38654"/>
    <lineage>
        <taxon>Eukaryota</taxon>
        <taxon>Metazoa</taxon>
        <taxon>Chordata</taxon>
        <taxon>Craniata</taxon>
        <taxon>Vertebrata</taxon>
        <taxon>Euteleostomi</taxon>
        <taxon>Archelosauria</taxon>
        <taxon>Archosauria</taxon>
        <taxon>Crocodylia</taxon>
        <taxon>Alligatoridae</taxon>
        <taxon>Alligatorinae</taxon>
        <taxon>Alligator</taxon>
    </lineage>
</organism>
<evidence type="ECO:0000259" key="12">
    <source>
        <dbReference type="PROSITE" id="PS50191"/>
    </source>
</evidence>
<dbReference type="InterPro" id="IPR036273">
    <property type="entry name" value="CRAL/TRIO_N_dom_sf"/>
</dbReference>
<dbReference type="Proteomes" id="UP000189705">
    <property type="component" value="Unplaced"/>
</dbReference>
<evidence type="ECO:0000256" key="3">
    <source>
        <dbReference type="ARBA" id="ARBA00022490"/>
    </source>
</evidence>
<dbReference type="InterPro" id="IPR029021">
    <property type="entry name" value="Prot-tyrosine_phosphatase-like"/>
</dbReference>
<dbReference type="SMART" id="SM00194">
    <property type="entry name" value="PTPc"/>
    <property type="match status" value="1"/>
</dbReference>
<evidence type="ECO:0000259" key="10">
    <source>
        <dbReference type="PROSITE" id="PS50055"/>
    </source>
</evidence>
<dbReference type="KEGG" id="asn:102377659"/>
<dbReference type="FunFam" id="3.40.525.10:FF:000005">
    <property type="entry name" value="Tyrosine-protein phosphatase non-receptor type 9"/>
    <property type="match status" value="1"/>
</dbReference>
<dbReference type="InterPro" id="IPR036865">
    <property type="entry name" value="CRAL-TRIO_dom_sf"/>
</dbReference>
<evidence type="ECO:0000256" key="8">
    <source>
        <dbReference type="ARBA" id="ARBA00060781"/>
    </source>
</evidence>
<feature type="domain" description="CRAL-TRIO" evidence="12">
    <location>
        <begin position="112"/>
        <end position="307"/>
    </location>
</feature>
<dbReference type="RefSeq" id="XP_025066338.1">
    <property type="nucleotide sequence ID" value="XM_025210553.1"/>
</dbReference>
<keyword evidence="13" id="KW-1185">Reference proteome</keyword>
<name>A0A3Q0H7C9_ALLSI</name>